<name>A0A385SMF3_9BACT</name>
<dbReference type="OrthoDB" id="1273664at2"/>
<dbReference type="KEGG" id="chk:D4L85_17055"/>
<dbReference type="AlphaFoldDB" id="A0A385SMF3"/>
<dbReference type="EMBL" id="CP032382">
    <property type="protein sequence ID" value="AYB32174.1"/>
    <property type="molecule type" value="Genomic_DNA"/>
</dbReference>
<dbReference type="Proteomes" id="UP000266183">
    <property type="component" value="Chromosome"/>
</dbReference>
<keyword evidence="2" id="KW-1185">Reference proteome</keyword>
<protein>
    <recommendedName>
        <fullName evidence="3">DUF4595 domain-containing protein</fullName>
    </recommendedName>
</protein>
<reference evidence="2" key="1">
    <citation type="submission" date="2018-09" db="EMBL/GenBank/DDBJ databases">
        <title>Chryseolinea sp. KIS68-18 isolated from soil.</title>
        <authorList>
            <person name="Weon H.-Y."/>
            <person name="Kwon S.-W."/>
            <person name="Lee S.A."/>
        </authorList>
    </citation>
    <scope>NUCLEOTIDE SEQUENCE [LARGE SCALE GENOMIC DNA]</scope>
    <source>
        <strain evidence="2">KIS68-18</strain>
    </source>
</reference>
<sequence length="275" mass="30806">MTHPKPQKNRLLAAGAFSIFCFVLVVILAQCSGDDEATAICSPAVVFTGSDSIFYVYDGTNRLAEIQIMDGKTLAERYAMTYAEGKLTQCTYSFPQVSGPDLVTKTFTFTYGSNGKPATRTYTYGSFPAFETIVYSYDEKDRLTQRVTKSFDSPIMSTRYEYNGDNVSKIYYVQAPGDDEILGAELLSFDNHKRFFAGSPDLTLVETYIFNYEPSVNNVLTMTITATPGTTYGTPFSYTFQMGYNEQGYVKSIHNVSSGYIFPIFTFSQMNYTCR</sequence>
<organism evidence="1 2">
    <name type="scientific">Chryseolinea soli</name>
    <dbReference type="NCBI Taxonomy" id="2321403"/>
    <lineage>
        <taxon>Bacteria</taxon>
        <taxon>Pseudomonadati</taxon>
        <taxon>Bacteroidota</taxon>
        <taxon>Cytophagia</taxon>
        <taxon>Cytophagales</taxon>
        <taxon>Fulvivirgaceae</taxon>
        <taxon>Chryseolinea</taxon>
    </lineage>
</organism>
<accession>A0A385SMF3</accession>
<proteinExistence type="predicted"/>
<dbReference type="RefSeq" id="WP_119755433.1">
    <property type="nucleotide sequence ID" value="NZ_CP032382.1"/>
</dbReference>
<evidence type="ECO:0000313" key="2">
    <source>
        <dbReference type="Proteomes" id="UP000266183"/>
    </source>
</evidence>
<gene>
    <name evidence="1" type="ORF">D4L85_17055</name>
</gene>
<evidence type="ECO:0008006" key="3">
    <source>
        <dbReference type="Google" id="ProtNLM"/>
    </source>
</evidence>
<evidence type="ECO:0000313" key="1">
    <source>
        <dbReference type="EMBL" id="AYB32174.1"/>
    </source>
</evidence>